<name>D2QX43_PIRSD</name>
<dbReference type="Proteomes" id="UP000001887">
    <property type="component" value="Chromosome"/>
</dbReference>
<gene>
    <name evidence="2" type="ordered locus">Psta_3219</name>
</gene>
<feature type="signal peptide" evidence="1">
    <location>
        <begin position="1"/>
        <end position="26"/>
    </location>
</feature>
<dbReference type="OrthoDB" id="241407at2"/>
<dbReference type="HOGENOM" id="CLU_602499_0_0_0"/>
<keyword evidence="3" id="KW-1185">Reference proteome</keyword>
<evidence type="ECO:0000256" key="1">
    <source>
        <dbReference type="SAM" id="SignalP"/>
    </source>
</evidence>
<dbReference type="eggNOG" id="COG2067">
    <property type="taxonomic scope" value="Bacteria"/>
</dbReference>
<proteinExistence type="predicted"/>
<dbReference type="TCDB" id="9.B.163.1.3">
    <property type="family name" value="the putative beta barrel porin-7 (bbp7) family"/>
</dbReference>
<accession>D2QX43</accession>
<dbReference type="EMBL" id="CP001848">
    <property type="protein sequence ID" value="ADB17883.1"/>
    <property type="molecule type" value="Genomic_DNA"/>
</dbReference>
<dbReference type="InterPro" id="IPR011446">
    <property type="entry name" value="BBP7"/>
</dbReference>
<evidence type="ECO:0000313" key="3">
    <source>
        <dbReference type="Proteomes" id="UP000001887"/>
    </source>
</evidence>
<dbReference type="Pfam" id="PF07585">
    <property type="entry name" value="BBP7"/>
    <property type="match status" value="1"/>
</dbReference>
<keyword evidence="1" id="KW-0732">Signal</keyword>
<reference evidence="2 3" key="1">
    <citation type="journal article" date="2009" name="Stand. Genomic Sci.">
        <title>Complete genome sequence of Pirellula staleyi type strain (ATCC 27377).</title>
        <authorList>
            <person name="Clum A."/>
            <person name="Tindall B.J."/>
            <person name="Sikorski J."/>
            <person name="Ivanova N."/>
            <person name="Mavrommatis K."/>
            <person name="Lucas S."/>
            <person name="Glavina del Rio T."/>
            <person name="Nolan M."/>
            <person name="Chen F."/>
            <person name="Tice H."/>
            <person name="Pitluck S."/>
            <person name="Cheng J.F."/>
            <person name="Chertkov O."/>
            <person name="Brettin T."/>
            <person name="Han C."/>
            <person name="Detter J.C."/>
            <person name="Kuske C."/>
            <person name="Bruce D."/>
            <person name="Goodwin L."/>
            <person name="Ovchinikova G."/>
            <person name="Pati A."/>
            <person name="Mikhailova N."/>
            <person name="Chen A."/>
            <person name="Palaniappan K."/>
            <person name="Land M."/>
            <person name="Hauser L."/>
            <person name="Chang Y.J."/>
            <person name="Jeffries C.D."/>
            <person name="Chain P."/>
            <person name="Rohde M."/>
            <person name="Goker M."/>
            <person name="Bristow J."/>
            <person name="Eisen J.A."/>
            <person name="Markowitz V."/>
            <person name="Hugenholtz P."/>
            <person name="Kyrpides N.C."/>
            <person name="Klenk H.P."/>
            <person name="Lapidus A."/>
        </authorList>
    </citation>
    <scope>NUCLEOTIDE SEQUENCE [LARGE SCALE GENOMIC DNA]</scope>
    <source>
        <strain evidence="3">ATCC 27377 / DSM 6068 / ICPB 4128</strain>
    </source>
</reference>
<evidence type="ECO:0000313" key="2">
    <source>
        <dbReference type="EMBL" id="ADB17883.1"/>
    </source>
</evidence>
<organism evidence="2 3">
    <name type="scientific">Pirellula staleyi (strain ATCC 27377 / DSM 6068 / ICPB 4128)</name>
    <name type="common">Pirella staleyi</name>
    <dbReference type="NCBI Taxonomy" id="530564"/>
    <lineage>
        <taxon>Bacteria</taxon>
        <taxon>Pseudomonadati</taxon>
        <taxon>Planctomycetota</taxon>
        <taxon>Planctomycetia</taxon>
        <taxon>Pirellulales</taxon>
        <taxon>Pirellulaceae</taxon>
        <taxon>Pirellula</taxon>
    </lineage>
</organism>
<dbReference type="KEGG" id="psl:Psta_3219"/>
<dbReference type="AlphaFoldDB" id="D2QX43"/>
<feature type="chain" id="PRO_5003034358" evidence="1">
    <location>
        <begin position="27"/>
        <end position="454"/>
    </location>
</feature>
<sequence precursor="true">MKMRWAWLLPVLAVTAWGAHVNVARAQGYAGGGAGAPAGYFDPQAGQYSVMQPPGMMPGPTPAMGGPGMAGPGGGPGGPPGGYIAPEPPTGYMSGFEGGGACEACGGMGCEHCGGGLHNGLLGDVLGLIGPYPDGGCAAVRWFDINVDFMFLKRDDTGRRVDFTSAGIAGPVVLSTDNLDFDGEPSFRLNAALQAGPGSSWEFTYYGLFQYNSIASVADAGNDLYSVLSDFGQLPFNGYDQTDESNFQRINYASNFDNFEVNFRQRWMAPTARYQGSWLVGVRYFKLEEGFGYHTESVETNGVPAPLEVMDYNVETHNSLTGAQIGGDMWICLIPGLRLGGEVKAGVYGNHSNVNTRITATNFGQTFLEEQEADDVAFVGNLDTYLTYRINYQWTAKFGYQFMYVDGVSLASENFNSTPPDIFIPPPGVNRTPTVNDNGSLFYHGFSVGMEFMW</sequence>
<protein>
    <submittedName>
        <fullName evidence="2">Uncharacterized protein</fullName>
    </submittedName>
</protein>